<dbReference type="Proteomes" id="UP000318571">
    <property type="component" value="Chromosome 1"/>
</dbReference>
<dbReference type="SUPFAM" id="SSF102114">
    <property type="entry name" value="Radical SAM enzymes"/>
    <property type="match status" value="1"/>
</dbReference>
<comment type="similarity">
    <text evidence="2 11">Belongs to the methylthiotransferase family. CDKAL1 subfamily.</text>
</comment>
<evidence type="ECO:0000256" key="9">
    <source>
        <dbReference type="ARBA" id="ARBA00023014"/>
    </source>
</evidence>
<keyword evidence="11" id="KW-1133">Transmembrane helix</keyword>
<dbReference type="InterPro" id="IPR006466">
    <property type="entry name" value="MiaB-like_arc_euk"/>
</dbReference>
<dbReference type="GO" id="GO:0035598">
    <property type="term" value="F:tRNA (N(6)-L-threonylcarbamoyladenosine(37)-C(2))-methylthiotransferase activity"/>
    <property type="evidence" value="ECO:0007669"/>
    <property type="project" value="UniProtKB-UniRule"/>
</dbReference>
<keyword evidence="4 11" id="KW-0808">Transferase</keyword>
<keyword evidence="8 11" id="KW-0408">Iron</keyword>
<dbReference type="STRING" id="6832.A0A553NVJ2"/>
<organism evidence="15 16">
    <name type="scientific">Tigriopus californicus</name>
    <name type="common">Marine copepod</name>
    <dbReference type="NCBI Taxonomy" id="6832"/>
    <lineage>
        <taxon>Eukaryota</taxon>
        <taxon>Metazoa</taxon>
        <taxon>Ecdysozoa</taxon>
        <taxon>Arthropoda</taxon>
        <taxon>Crustacea</taxon>
        <taxon>Multicrustacea</taxon>
        <taxon>Hexanauplia</taxon>
        <taxon>Copepoda</taxon>
        <taxon>Harpacticoida</taxon>
        <taxon>Harpacticidae</taxon>
        <taxon>Tigriopus</taxon>
    </lineage>
</organism>
<comment type="catalytic activity">
    <reaction evidence="10 11">
        <text>N(6)-L-threonylcarbamoyladenosine(37) in tRNA + (sulfur carrier)-SH + AH2 + 2 S-adenosyl-L-methionine = 2-methylsulfanyl-N(6)-L-threonylcarbamoyladenosine(37) in tRNA + (sulfur carrier)-H + 5'-deoxyadenosine + L-methionine + A + S-adenosyl-L-homocysteine + 2 H(+)</text>
        <dbReference type="Rhea" id="RHEA:37075"/>
        <dbReference type="Rhea" id="RHEA-COMP:10163"/>
        <dbReference type="Rhea" id="RHEA-COMP:11092"/>
        <dbReference type="Rhea" id="RHEA-COMP:14737"/>
        <dbReference type="Rhea" id="RHEA-COMP:14739"/>
        <dbReference type="ChEBI" id="CHEBI:13193"/>
        <dbReference type="ChEBI" id="CHEBI:15378"/>
        <dbReference type="ChEBI" id="CHEBI:17319"/>
        <dbReference type="ChEBI" id="CHEBI:17499"/>
        <dbReference type="ChEBI" id="CHEBI:29917"/>
        <dbReference type="ChEBI" id="CHEBI:57844"/>
        <dbReference type="ChEBI" id="CHEBI:57856"/>
        <dbReference type="ChEBI" id="CHEBI:59789"/>
        <dbReference type="ChEBI" id="CHEBI:64428"/>
        <dbReference type="ChEBI" id="CHEBI:74418"/>
        <dbReference type="ChEBI" id="CHEBI:74420"/>
        <dbReference type="EC" id="2.8.4.5"/>
    </reaction>
</comment>
<evidence type="ECO:0000259" key="13">
    <source>
        <dbReference type="PROSITE" id="PS51449"/>
    </source>
</evidence>
<dbReference type="GO" id="GO:0051539">
    <property type="term" value="F:4 iron, 4 sulfur cluster binding"/>
    <property type="evidence" value="ECO:0007669"/>
    <property type="project" value="UniProtKB-UniRule"/>
</dbReference>
<keyword evidence="16" id="KW-1185">Reference proteome</keyword>
<evidence type="ECO:0000256" key="1">
    <source>
        <dbReference type="ARBA" id="ARBA00002399"/>
    </source>
</evidence>
<feature type="non-terminal residue" evidence="15">
    <location>
        <position position="1"/>
    </location>
</feature>
<proteinExistence type="inferred from homology"/>
<dbReference type="Gene3D" id="3.80.30.20">
    <property type="entry name" value="tm_1862 like domain"/>
    <property type="match status" value="1"/>
</dbReference>
<dbReference type="InterPro" id="IPR038135">
    <property type="entry name" value="Methylthiotransferase_N_sf"/>
</dbReference>
<feature type="transmembrane region" description="Helical" evidence="11">
    <location>
        <begin position="498"/>
        <end position="524"/>
    </location>
</feature>
<dbReference type="EMBL" id="VCGU01000010">
    <property type="protein sequence ID" value="TRY69454.1"/>
    <property type="molecule type" value="Genomic_DNA"/>
</dbReference>
<evidence type="ECO:0000256" key="8">
    <source>
        <dbReference type="ARBA" id="ARBA00023004"/>
    </source>
</evidence>
<evidence type="ECO:0000259" key="14">
    <source>
        <dbReference type="PROSITE" id="PS51918"/>
    </source>
</evidence>
<dbReference type="Gene3D" id="3.40.50.12160">
    <property type="entry name" value="Methylthiotransferase, N-terminal domain"/>
    <property type="match status" value="1"/>
</dbReference>
<dbReference type="Pfam" id="PF04055">
    <property type="entry name" value="Radical_SAM"/>
    <property type="match status" value="1"/>
</dbReference>
<keyword evidence="11" id="KW-0812">Transmembrane</keyword>
<dbReference type="CDD" id="cd01335">
    <property type="entry name" value="Radical_SAM"/>
    <property type="match status" value="1"/>
</dbReference>
<keyword evidence="3 11" id="KW-0004">4Fe-4S</keyword>
<protein>
    <recommendedName>
        <fullName evidence="11">tRNA-t(6)A37 methylthiotransferase</fullName>
        <ecNumber evidence="11">2.8.4.5</ecNumber>
    </recommendedName>
</protein>
<dbReference type="GO" id="GO:0005789">
    <property type="term" value="C:endoplasmic reticulum membrane"/>
    <property type="evidence" value="ECO:0007669"/>
    <property type="project" value="UniProtKB-SubCell"/>
</dbReference>
<dbReference type="PROSITE" id="PS51918">
    <property type="entry name" value="RADICAL_SAM"/>
    <property type="match status" value="1"/>
</dbReference>
<dbReference type="FunFam" id="3.80.30.20:FF:000002">
    <property type="entry name" value="threonylcarbamoyladenosine tRNA methylthiotransferase isoform X2"/>
    <property type="match status" value="1"/>
</dbReference>
<dbReference type="EC" id="2.8.4.5" evidence="11"/>
<dbReference type="Pfam" id="PF00919">
    <property type="entry name" value="UPF0004"/>
    <property type="match status" value="1"/>
</dbReference>
<evidence type="ECO:0000256" key="3">
    <source>
        <dbReference type="ARBA" id="ARBA00022485"/>
    </source>
</evidence>
<dbReference type="SFLD" id="SFLDG01082">
    <property type="entry name" value="B12-binding_domain_containing"/>
    <property type="match status" value="1"/>
</dbReference>
<keyword evidence="7 11" id="KW-0479">Metal-binding</keyword>
<evidence type="ECO:0000256" key="4">
    <source>
        <dbReference type="ARBA" id="ARBA00022679"/>
    </source>
</evidence>
<dbReference type="NCBIfam" id="TIGR00089">
    <property type="entry name" value="MiaB/RimO family radical SAM methylthiotransferase"/>
    <property type="match status" value="1"/>
</dbReference>
<dbReference type="InterPro" id="IPR058240">
    <property type="entry name" value="rSAM_sf"/>
</dbReference>
<feature type="domain" description="Radical SAM core" evidence="14">
    <location>
        <begin position="181"/>
        <end position="415"/>
    </location>
</feature>
<keyword evidence="9 11" id="KW-0411">Iron-sulfur</keyword>
<dbReference type="InterPro" id="IPR007197">
    <property type="entry name" value="rSAM"/>
</dbReference>
<gene>
    <name evidence="15" type="ORF">TCAL_10195</name>
</gene>
<comment type="cofactor">
    <cofactor evidence="11">
        <name>[4Fe-4S] cluster</name>
        <dbReference type="ChEBI" id="CHEBI:49883"/>
    </cofactor>
    <text evidence="11">Binds 1 or 2 [4Fe-4S] cluster. One cluster is coordinated with 3 cysteines and an exchangeable S-adenosyl-L-methionine.</text>
</comment>
<reference evidence="15 16" key="1">
    <citation type="journal article" date="2018" name="Nat. Ecol. Evol.">
        <title>Genomic signatures of mitonuclear coevolution across populations of Tigriopus californicus.</title>
        <authorList>
            <person name="Barreto F.S."/>
            <person name="Watson E.T."/>
            <person name="Lima T.G."/>
            <person name="Willett C.S."/>
            <person name="Edmands S."/>
            <person name="Li W."/>
            <person name="Burton R.S."/>
        </authorList>
    </citation>
    <scope>NUCLEOTIDE SEQUENCE [LARGE SCALE GENOMIC DNA]</scope>
    <source>
        <strain evidence="15 16">San Diego</strain>
    </source>
</reference>
<dbReference type="PANTHER" id="PTHR11918">
    <property type="entry name" value="RADICAL SAM PROTEINS"/>
    <property type="match status" value="1"/>
</dbReference>
<dbReference type="InterPro" id="IPR002792">
    <property type="entry name" value="TRAM_dom"/>
</dbReference>
<keyword evidence="11" id="KW-0256">Endoplasmic reticulum</keyword>
<evidence type="ECO:0000313" key="15">
    <source>
        <dbReference type="EMBL" id="TRY69454.1"/>
    </source>
</evidence>
<feature type="domain" description="MTTase N-terminal" evidence="13">
    <location>
        <begin position="51"/>
        <end position="159"/>
    </location>
</feature>
<dbReference type="NCBIfam" id="TIGR01578">
    <property type="entry name" value="MiaB-like-B"/>
    <property type="match status" value="1"/>
</dbReference>
<dbReference type="InterPro" id="IPR006638">
    <property type="entry name" value="Elp3/MiaA/NifB-like_rSAM"/>
</dbReference>
<accession>A0A553NVJ2</accession>
<dbReference type="PROSITE" id="PS50926">
    <property type="entry name" value="TRAM"/>
    <property type="match status" value="1"/>
</dbReference>
<evidence type="ECO:0000259" key="12">
    <source>
        <dbReference type="PROSITE" id="PS50926"/>
    </source>
</evidence>
<dbReference type="SFLD" id="SFLDS00029">
    <property type="entry name" value="Radical_SAM"/>
    <property type="match status" value="1"/>
</dbReference>
<keyword evidence="11" id="KW-0472">Membrane</keyword>
<evidence type="ECO:0000256" key="2">
    <source>
        <dbReference type="ARBA" id="ARBA00008616"/>
    </source>
</evidence>
<comment type="function">
    <text evidence="1 11">Catalyzes the methylthiolation of N6-threonylcarbamoyladenosine (t(6)A), leading to the formation of 2-methylthio-N6-threonylcarbamoyladenosine (ms(2)t(6)A) at position 37 in tRNAs that read codons beginning with adenine.</text>
</comment>
<dbReference type="InterPro" id="IPR020612">
    <property type="entry name" value="Methylthiotransferase_CS"/>
</dbReference>
<dbReference type="InterPro" id="IPR005839">
    <property type="entry name" value="Methylthiotransferase"/>
</dbReference>
<name>A0A553NVJ2_TIGCA</name>
<evidence type="ECO:0000256" key="10">
    <source>
        <dbReference type="ARBA" id="ARBA00051661"/>
    </source>
</evidence>
<comment type="caution">
    <text evidence="15">The sequence shown here is derived from an EMBL/GenBank/DDBJ whole genome shotgun (WGS) entry which is preliminary data.</text>
</comment>
<dbReference type="PROSITE" id="PS51449">
    <property type="entry name" value="MTTASE_N"/>
    <property type="match status" value="1"/>
</dbReference>
<dbReference type="InterPro" id="IPR013848">
    <property type="entry name" value="Methylthiotransferase_N"/>
</dbReference>
<comment type="subcellular location">
    <subcellularLocation>
        <location evidence="11">Endoplasmic reticulum membrane</location>
        <topology evidence="11">Single-pass membrane protein</topology>
    </subcellularLocation>
</comment>
<evidence type="ECO:0000256" key="11">
    <source>
        <dbReference type="RuleBase" id="RU368081"/>
    </source>
</evidence>
<evidence type="ECO:0000256" key="7">
    <source>
        <dbReference type="ARBA" id="ARBA00022723"/>
    </source>
</evidence>
<dbReference type="SMART" id="SM00729">
    <property type="entry name" value="Elp3"/>
    <property type="match status" value="1"/>
</dbReference>
<dbReference type="PROSITE" id="PS01278">
    <property type="entry name" value="MTTASE_RADICAL"/>
    <property type="match status" value="1"/>
</dbReference>
<dbReference type="AlphaFoldDB" id="A0A553NVJ2"/>
<keyword evidence="6 11" id="KW-0819">tRNA processing</keyword>
<feature type="domain" description="TRAM" evidence="12">
    <location>
        <begin position="416"/>
        <end position="480"/>
    </location>
</feature>
<evidence type="ECO:0000256" key="6">
    <source>
        <dbReference type="ARBA" id="ARBA00022694"/>
    </source>
</evidence>
<dbReference type="GO" id="GO:0046872">
    <property type="term" value="F:metal ion binding"/>
    <property type="evidence" value="ECO:0007669"/>
    <property type="project" value="UniProtKB-UniRule"/>
</dbReference>
<dbReference type="OMA" id="HYAYPTG"/>
<sequence>TTTCLAPNEPAIQLRARPTQRVTSTSPDLGHDPMNGGCLGQPKSSFLAEQFRIHVRTWGCSHNNSDSEYMMGLLAQEGYVLTDQSDEADLCLFNSCTVKSPAEDHCRNAVERALSAGQKVVVAGCVPQGQRDGAFLQNVSLLGVQQLKRVGTVVEETLKGHRVTYLQGRSQYSEGYDLFMPKVRKNAQVEILAINSGCLNHCTYCKTKHARGQLRSFPPNLLVERARQTWTEGVTEIWLTSEDTGAYGRDLGTNIAALLRRLVRVIPSGCRLRLGMTNPPYILDQLPEIAEILRHPKVYSFLHLPIQAASDGVLRDMKRDYTQQDFRECVDFLRANVPHIHLATDIICGFPTETPEDFEETLDLCDFYRFPSLFINQFFPRPGTLAAKMQCVATKQEVKKRTKALHELFYSYSPLDDRLGQIHSVLITDVSHDKRFWVAHNLWYDQVLINKEQTNVEPGQLVWIRITNVTKFSVHGEPLTGRGVLAMLLLKKSSLNPLSIMAIVFTWLIVMLNFLLSLGVQLYLN</sequence>
<evidence type="ECO:0000313" key="16">
    <source>
        <dbReference type="Proteomes" id="UP000318571"/>
    </source>
</evidence>
<keyword evidence="5 11" id="KW-0949">S-adenosyl-L-methionine</keyword>
<dbReference type="PANTHER" id="PTHR11918:SF45">
    <property type="entry name" value="THREONYLCARBAMOYLADENOSINE TRNA METHYLTHIOTRANSFERASE"/>
    <property type="match status" value="1"/>
</dbReference>
<evidence type="ECO:0000256" key="5">
    <source>
        <dbReference type="ARBA" id="ARBA00022691"/>
    </source>
</evidence>
<dbReference type="InterPro" id="IPR023404">
    <property type="entry name" value="rSAM_horseshoe"/>
</dbReference>